<accession>A0A077ZEM1</accession>
<evidence type="ECO:0000256" key="1">
    <source>
        <dbReference type="ARBA" id="ARBA00004123"/>
    </source>
</evidence>
<dbReference type="PANTHER" id="PTHR48249">
    <property type="entry name" value="MEDIATOR OF RNA POLYMERASE II TRANSCRIPTION SUBUNIT 13"/>
    <property type="match status" value="1"/>
</dbReference>
<evidence type="ECO:0000256" key="5">
    <source>
        <dbReference type="ARBA" id="ARBA00023015"/>
    </source>
</evidence>
<dbReference type="GO" id="GO:0003713">
    <property type="term" value="F:transcription coactivator activity"/>
    <property type="evidence" value="ECO:0007669"/>
    <property type="project" value="TreeGrafter"/>
</dbReference>
<evidence type="ECO:0000259" key="10">
    <source>
        <dbReference type="Pfam" id="PF06333"/>
    </source>
</evidence>
<proteinExistence type="inferred from homology"/>
<comment type="subcellular location">
    <subcellularLocation>
        <location evidence="1 9">Nucleus</location>
    </subcellularLocation>
</comment>
<dbReference type="OrthoDB" id="103819at2759"/>
<reference evidence="11" key="1">
    <citation type="submission" date="2014-01" db="EMBL/GenBank/DDBJ databases">
        <authorList>
            <person name="Aslett M."/>
        </authorList>
    </citation>
    <scope>NUCLEOTIDE SEQUENCE</scope>
</reference>
<comment type="function">
    <text evidence="9">Component of the Mediator complex, a coactivator involved in regulated transcription of nearly all RNA polymerase II-dependent genes. Mediator functions as a bridge to convey information from gene-specific regulatory proteins to the basal RNA polymerase II transcription machinery. Mediator is recruited to promoters by direct interactions with regulatory proteins and serves as a scaffold for the assembly of a functional preinitiation complex with RNA polymerase II and the general transcription factors.</text>
</comment>
<sequence>MQPLALGFLISTAPTGPVPDWFWTARPSASKALPVHLRSALHIHTSGVQQSDDQLLPGGANRSAAAGSCHPLDSSLTTDVLRYVLETYNALSWLSLDLKTGDRRSCFPLHIQALSRLYRAMENLLRR</sequence>
<evidence type="ECO:0000256" key="7">
    <source>
        <dbReference type="ARBA" id="ARBA00023163"/>
    </source>
</evidence>
<dbReference type="GO" id="GO:0016592">
    <property type="term" value="C:mediator complex"/>
    <property type="evidence" value="ECO:0007669"/>
    <property type="project" value="InterPro"/>
</dbReference>
<comment type="subunit">
    <text evidence="9">Component of the Mediator complex.</text>
</comment>
<evidence type="ECO:0000256" key="2">
    <source>
        <dbReference type="ARBA" id="ARBA00009354"/>
    </source>
</evidence>
<gene>
    <name evidence="11" type="ORF">TTRE_0000658601</name>
</gene>
<dbReference type="STRING" id="36087.A0A077ZEM1"/>
<dbReference type="EMBL" id="HG806299">
    <property type="protein sequence ID" value="CDW58279.1"/>
    <property type="molecule type" value="Genomic_DNA"/>
</dbReference>
<dbReference type="PANTHER" id="PTHR48249:SF3">
    <property type="entry name" value="MEDIATOR OF RNA POLYMERASE II TRANSCRIPTION SUBUNIT 13"/>
    <property type="match status" value="1"/>
</dbReference>
<evidence type="ECO:0000256" key="3">
    <source>
        <dbReference type="ARBA" id="ARBA00019618"/>
    </source>
</evidence>
<keyword evidence="5 9" id="KW-0805">Transcription regulation</keyword>
<feature type="domain" description="Mediator complex subunit Med13 C-terminal" evidence="10">
    <location>
        <begin position="1"/>
        <end position="114"/>
    </location>
</feature>
<evidence type="ECO:0000256" key="4">
    <source>
        <dbReference type="ARBA" id="ARBA00022491"/>
    </source>
</evidence>
<protein>
    <recommendedName>
        <fullName evidence="3 9">Mediator of RNA polymerase II transcription subunit 13</fullName>
    </recommendedName>
</protein>
<dbReference type="InterPro" id="IPR051139">
    <property type="entry name" value="Mediator_complx_sub13"/>
</dbReference>
<evidence type="ECO:0000313" key="12">
    <source>
        <dbReference type="Proteomes" id="UP000030665"/>
    </source>
</evidence>
<evidence type="ECO:0000256" key="8">
    <source>
        <dbReference type="ARBA" id="ARBA00023242"/>
    </source>
</evidence>
<keyword evidence="6 9" id="KW-0010">Activator</keyword>
<keyword evidence="7 9" id="KW-0804">Transcription</keyword>
<reference evidence="11" key="2">
    <citation type="submission" date="2014-03" db="EMBL/GenBank/DDBJ databases">
        <title>The whipworm genome and dual-species transcriptomics of an intimate host-pathogen interaction.</title>
        <authorList>
            <person name="Foth B.J."/>
            <person name="Tsai I.J."/>
            <person name="Reid A.J."/>
            <person name="Bancroft A.J."/>
            <person name="Nichol S."/>
            <person name="Tracey A."/>
            <person name="Holroyd N."/>
            <person name="Cotton J.A."/>
            <person name="Stanley E.J."/>
            <person name="Zarowiecki M."/>
            <person name="Liu J.Z."/>
            <person name="Huckvale T."/>
            <person name="Cooper P.J."/>
            <person name="Grencis R.K."/>
            <person name="Berriman M."/>
        </authorList>
    </citation>
    <scope>NUCLEOTIDE SEQUENCE [LARGE SCALE GENOMIC DNA]</scope>
</reference>
<comment type="similarity">
    <text evidence="2 9">Belongs to the Mediator complex subunit 13 family.</text>
</comment>
<evidence type="ECO:0000256" key="9">
    <source>
        <dbReference type="RuleBase" id="RU364134"/>
    </source>
</evidence>
<evidence type="ECO:0000256" key="6">
    <source>
        <dbReference type="ARBA" id="ARBA00023159"/>
    </source>
</evidence>
<organism evidence="11 12">
    <name type="scientific">Trichuris trichiura</name>
    <name type="common">Whipworm</name>
    <name type="synonym">Trichocephalus trichiurus</name>
    <dbReference type="NCBI Taxonomy" id="36087"/>
    <lineage>
        <taxon>Eukaryota</taxon>
        <taxon>Metazoa</taxon>
        <taxon>Ecdysozoa</taxon>
        <taxon>Nematoda</taxon>
        <taxon>Enoplea</taxon>
        <taxon>Dorylaimia</taxon>
        <taxon>Trichinellida</taxon>
        <taxon>Trichuridae</taxon>
        <taxon>Trichuris</taxon>
    </lineage>
</organism>
<keyword evidence="8 9" id="KW-0539">Nucleus</keyword>
<keyword evidence="12" id="KW-1185">Reference proteome</keyword>
<dbReference type="InterPro" id="IPR009401">
    <property type="entry name" value="Med13_C"/>
</dbReference>
<evidence type="ECO:0000313" key="11">
    <source>
        <dbReference type="EMBL" id="CDW58279.1"/>
    </source>
</evidence>
<keyword evidence="4 9" id="KW-0678">Repressor</keyword>
<name>A0A077ZEM1_TRITR</name>
<dbReference type="Proteomes" id="UP000030665">
    <property type="component" value="Unassembled WGS sequence"/>
</dbReference>
<dbReference type="AlphaFoldDB" id="A0A077ZEM1"/>
<dbReference type="Pfam" id="PF06333">
    <property type="entry name" value="Med13_C"/>
    <property type="match status" value="1"/>
</dbReference>
<dbReference type="GO" id="GO:0045944">
    <property type="term" value="P:positive regulation of transcription by RNA polymerase II"/>
    <property type="evidence" value="ECO:0007669"/>
    <property type="project" value="TreeGrafter"/>
</dbReference>